<evidence type="ECO:0000313" key="1">
    <source>
        <dbReference type="EMBL" id="CAG8813978.1"/>
    </source>
</evidence>
<keyword evidence="2" id="KW-1185">Reference proteome</keyword>
<organism evidence="1 2">
    <name type="scientific">Racocetra persica</name>
    <dbReference type="NCBI Taxonomy" id="160502"/>
    <lineage>
        <taxon>Eukaryota</taxon>
        <taxon>Fungi</taxon>
        <taxon>Fungi incertae sedis</taxon>
        <taxon>Mucoromycota</taxon>
        <taxon>Glomeromycotina</taxon>
        <taxon>Glomeromycetes</taxon>
        <taxon>Diversisporales</taxon>
        <taxon>Gigasporaceae</taxon>
        <taxon>Racocetra</taxon>
    </lineage>
</organism>
<feature type="non-terminal residue" evidence="1">
    <location>
        <position position="1"/>
    </location>
</feature>
<proteinExistence type="predicted"/>
<evidence type="ECO:0000313" key="2">
    <source>
        <dbReference type="Proteomes" id="UP000789920"/>
    </source>
</evidence>
<dbReference type="EMBL" id="CAJVQC010075602">
    <property type="protein sequence ID" value="CAG8813978.1"/>
    <property type="molecule type" value="Genomic_DNA"/>
</dbReference>
<reference evidence="1" key="1">
    <citation type="submission" date="2021-06" db="EMBL/GenBank/DDBJ databases">
        <authorList>
            <person name="Kallberg Y."/>
            <person name="Tangrot J."/>
            <person name="Rosling A."/>
        </authorList>
    </citation>
    <scope>NUCLEOTIDE SEQUENCE</scope>
    <source>
        <strain evidence="1">MA461A</strain>
    </source>
</reference>
<accession>A0ACA9RWT8</accession>
<protein>
    <submittedName>
        <fullName evidence="1">25881_t:CDS:1</fullName>
    </submittedName>
</protein>
<comment type="caution">
    <text evidence="1">The sequence shown here is derived from an EMBL/GenBank/DDBJ whole genome shotgun (WGS) entry which is preliminary data.</text>
</comment>
<feature type="non-terminal residue" evidence="1">
    <location>
        <position position="142"/>
    </location>
</feature>
<name>A0ACA9RWT8_9GLOM</name>
<gene>
    <name evidence="1" type="ORF">RPERSI_LOCUS23890</name>
</gene>
<dbReference type="Proteomes" id="UP000789920">
    <property type="component" value="Unassembled WGS sequence"/>
</dbReference>
<sequence length="142" mass="15944">MCAEALWSFFNKIEQAVIGSCALKPFGVFSIIAINFNTTSDYHWDEHDEANSLCVLVALEDYKGGELCFPQLQIVVYLRPGQIDFTKAYIKAGIKKSANRLMVSEQDLNNAQGLNHRTHLPKPKAKQIQVPSAVSDRKRGYI</sequence>